<evidence type="ECO:0000313" key="2">
    <source>
        <dbReference type="Proteomes" id="UP000184052"/>
    </source>
</evidence>
<evidence type="ECO:0000313" key="1">
    <source>
        <dbReference type="EMBL" id="SHJ31471.1"/>
    </source>
</evidence>
<name>A0A1M6IAH6_9FIRM</name>
<gene>
    <name evidence="1" type="ORF">SAMN02745751_02259</name>
</gene>
<dbReference type="Proteomes" id="UP000184052">
    <property type="component" value="Unassembled WGS sequence"/>
</dbReference>
<dbReference type="OrthoDB" id="9798371at2"/>
<dbReference type="RefSeq" id="WP_073049688.1">
    <property type="nucleotide sequence ID" value="NZ_FQZL01000016.1"/>
</dbReference>
<accession>A0A1M6IAH6</accession>
<keyword evidence="2" id="KW-1185">Reference proteome</keyword>
<sequence>MNTREMMNIALEMAGLDSMPPDTTISVEGENIKRILMGVDMGTSELLLGRDMKYDCVVSHHPKADSAVSEFHKVLDFQIDKMVEFGVPINKAQKMLEKKKNIIDIGDHVANYDVVSSAARLMKMPFMNIHIPADLIGQEIVQNHLDEKFADNPKKTLQDILDALMEIDEYKRALTQPVIRVGSPGSYAGKIAVLYAGGTNGGEDVYKSYFEAGVGTIVAMHAPKAVIDEVKKQNIGNIIIAGHMASDSIGLNRIIAKWEEKGMEVTKMAGIV</sequence>
<proteinExistence type="predicted"/>
<organism evidence="1 2">
    <name type="scientific">Dethiosulfatibacter aminovorans DSM 17477</name>
    <dbReference type="NCBI Taxonomy" id="1121476"/>
    <lineage>
        <taxon>Bacteria</taxon>
        <taxon>Bacillati</taxon>
        <taxon>Bacillota</taxon>
        <taxon>Tissierellia</taxon>
        <taxon>Dethiosulfatibacter</taxon>
    </lineage>
</organism>
<reference evidence="1 2" key="1">
    <citation type="submission" date="2016-11" db="EMBL/GenBank/DDBJ databases">
        <authorList>
            <person name="Jaros S."/>
            <person name="Januszkiewicz K."/>
            <person name="Wedrychowicz H."/>
        </authorList>
    </citation>
    <scope>NUCLEOTIDE SEQUENCE [LARGE SCALE GENOMIC DNA]</scope>
    <source>
        <strain evidence="1 2">DSM 17477</strain>
    </source>
</reference>
<dbReference type="AlphaFoldDB" id="A0A1M6IAH6"/>
<dbReference type="SUPFAM" id="SSF102705">
    <property type="entry name" value="NIF3 (NGG1p interacting factor 3)-like"/>
    <property type="match status" value="1"/>
</dbReference>
<dbReference type="EMBL" id="FQZL01000016">
    <property type="protein sequence ID" value="SHJ31471.1"/>
    <property type="molecule type" value="Genomic_DNA"/>
</dbReference>
<dbReference type="STRING" id="1121476.SAMN02745751_02259"/>
<protein>
    <recommendedName>
        <fullName evidence="3">GTP cyclohydrolase 1 type 2 homolog</fullName>
    </recommendedName>
</protein>
<evidence type="ECO:0008006" key="3">
    <source>
        <dbReference type="Google" id="ProtNLM"/>
    </source>
</evidence>
<dbReference type="InterPro" id="IPR036069">
    <property type="entry name" value="DUF34/NIF3_sf"/>
</dbReference>